<gene>
    <name evidence="2" type="ORF">J1605_020616</name>
</gene>
<accession>A0AB34HL32</accession>
<sequence length="323" mass="35504">MTLKLVDEERRRQQQLEEMRTREAEQRARQEEHERGRREAEEKVLAVPPPPSPGSPPSPFSGLSPLPLPLLALPPPPLLRVLSLKLVDCPAVCGRVAAALGSLPGLSRAGRSLDEVWEKPAFRYFPSVKAGALRPRLPRRQEEGYYSRLEAERRRQHDEVERQLLEPEELGLGRPPLPRGYEPPAPGPPPPPQRTASYLQAQVLSPDALYTAKLVAYTEEEEEEEEEDGGPAVLRPPPPNKPSFCRLSGRPLRSAGHAPPAVERGSLWIAGLGLVICSTHSLRPALLLWGRPSQGACSNLCAGNRPVSSASRRRQPSSVSLTA</sequence>
<reference evidence="2 3" key="1">
    <citation type="submission" date="2022-11" db="EMBL/GenBank/DDBJ databases">
        <title>Whole genome sequence of Eschrichtius robustus ER-17-0199.</title>
        <authorList>
            <person name="Bruniche-Olsen A."/>
            <person name="Black A.N."/>
            <person name="Fields C.J."/>
            <person name="Walden K."/>
            <person name="Dewoody J.A."/>
        </authorList>
    </citation>
    <scope>NUCLEOTIDE SEQUENCE [LARGE SCALE GENOMIC DNA]</scope>
    <source>
        <strain evidence="2">ER-17-0199</strain>
        <tissue evidence="2">Blubber</tissue>
    </source>
</reference>
<feature type="compositionally biased region" description="Basic and acidic residues" evidence="1">
    <location>
        <begin position="148"/>
        <end position="165"/>
    </location>
</feature>
<feature type="compositionally biased region" description="Pro residues" evidence="1">
    <location>
        <begin position="175"/>
        <end position="193"/>
    </location>
</feature>
<feature type="compositionally biased region" description="Pro residues" evidence="1">
    <location>
        <begin position="47"/>
        <end position="59"/>
    </location>
</feature>
<organism evidence="2 3">
    <name type="scientific">Eschrichtius robustus</name>
    <name type="common">California gray whale</name>
    <name type="synonym">Eschrichtius gibbosus</name>
    <dbReference type="NCBI Taxonomy" id="9764"/>
    <lineage>
        <taxon>Eukaryota</taxon>
        <taxon>Metazoa</taxon>
        <taxon>Chordata</taxon>
        <taxon>Craniata</taxon>
        <taxon>Vertebrata</taxon>
        <taxon>Euteleostomi</taxon>
        <taxon>Mammalia</taxon>
        <taxon>Eutheria</taxon>
        <taxon>Laurasiatheria</taxon>
        <taxon>Artiodactyla</taxon>
        <taxon>Whippomorpha</taxon>
        <taxon>Cetacea</taxon>
        <taxon>Mysticeti</taxon>
        <taxon>Eschrichtiidae</taxon>
        <taxon>Eschrichtius</taxon>
    </lineage>
</organism>
<feature type="region of interest" description="Disordered" evidence="1">
    <location>
        <begin position="1"/>
        <end position="62"/>
    </location>
</feature>
<comment type="caution">
    <text evidence="2">The sequence shown here is derived from an EMBL/GenBank/DDBJ whole genome shotgun (WGS) entry which is preliminary data.</text>
</comment>
<feature type="region of interest" description="Disordered" evidence="1">
    <location>
        <begin position="148"/>
        <end position="195"/>
    </location>
</feature>
<evidence type="ECO:0000256" key="1">
    <source>
        <dbReference type="SAM" id="MobiDB-lite"/>
    </source>
</evidence>
<feature type="compositionally biased region" description="Basic and acidic residues" evidence="1">
    <location>
        <begin position="1"/>
        <end position="44"/>
    </location>
</feature>
<dbReference type="EMBL" id="JAIQCJ010001207">
    <property type="protein sequence ID" value="KAJ8791520.1"/>
    <property type="molecule type" value="Genomic_DNA"/>
</dbReference>
<keyword evidence="3" id="KW-1185">Reference proteome</keyword>
<feature type="compositionally biased region" description="Acidic residues" evidence="1">
    <location>
        <begin position="218"/>
        <end position="229"/>
    </location>
</feature>
<evidence type="ECO:0000313" key="3">
    <source>
        <dbReference type="Proteomes" id="UP001159641"/>
    </source>
</evidence>
<proteinExistence type="predicted"/>
<dbReference type="Proteomes" id="UP001159641">
    <property type="component" value="Unassembled WGS sequence"/>
</dbReference>
<feature type="region of interest" description="Disordered" evidence="1">
    <location>
        <begin position="218"/>
        <end position="243"/>
    </location>
</feature>
<dbReference type="AlphaFoldDB" id="A0AB34HL32"/>
<evidence type="ECO:0000313" key="2">
    <source>
        <dbReference type="EMBL" id="KAJ8791520.1"/>
    </source>
</evidence>
<name>A0AB34HL32_ESCRO</name>
<protein>
    <submittedName>
        <fullName evidence="2">Uncharacterized protein</fullName>
    </submittedName>
</protein>